<dbReference type="InterPro" id="IPR005901">
    <property type="entry name" value="GLPGLI"/>
</dbReference>
<keyword evidence="2" id="KW-1185">Reference proteome</keyword>
<dbReference type="RefSeq" id="WP_051456121.1">
    <property type="nucleotide sequence ID" value="NZ_ARZX01000022.1"/>
</dbReference>
<organism evidence="1 2">
    <name type="scientific">Cellulophaga geojensis KL-A</name>
    <dbReference type="NCBI Taxonomy" id="1328323"/>
    <lineage>
        <taxon>Bacteria</taxon>
        <taxon>Pseudomonadati</taxon>
        <taxon>Bacteroidota</taxon>
        <taxon>Flavobacteriia</taxon>
        <taxon>Flavobacteriales</taxon>
        <taxon>Flavobacteriaceae</taxon>
        <taxon>Cellulophaga</taxon>
    </lineage>
</organism>
<dbReference type="EMBL" id="ARZX01000022">
    <property type="protein sequence ID" value="EWH12453.1"/>
    <property type="molecule type" value="Genomic_DNA"/>
</dbReference>
<evidence type="ECO:0008006" key="3">
    <source>
        <dbReference type="Google" id="ProtNLM"/>
    </source>
</evidence>
<dbReference type="Proteomes" id="UP000019275">
    <property type="component" value="Unassembled WGS sequence"/>
</dbReference>
<dbReference type="Pfam" id="PF09697">
    <property type="entry name" value="Porph_ging"/>
    <property type="match status" value="1"/>
</dbReference>
<protein>
    <recommendedName>
        <fullName evidence="3">GLPGLI family protein</fullName>
    </recommendedName>
</protein>
<proteinExistence type="predicted"/>
<reference evidence="1 2" key="1">
    <citation type="journal article" date="2014" name="Genome Announc.">
        <title>Draft Genome Sequence of the Carrageenan-Degrading Bacterium Cellulophaga sp. Strain KL-A, Isolated from Decaying Marine Algae.</title>
        <authorList>
            <person name="Shan D."/>
            <person name="Ying J."/>
            <person name="Li X."/>
            <person name="Gao Z."/>
            <person name="Wei G."/>
            <person name="Shao Z."/>
        </authorList>
    </citation>
    <scope>NUCLEOTIDE SEQUENCE [LARGE SCALE GENOMIC DNA]</scope>
    <source>
        <strain evidence="1 2">KL-A</strain>
    </source>
</reference>
<evidence type="ECO:0000313" key="1">
    <source>
        <dbReference type="EMBL" id="EWH12453.1"/>
    </source>
</evidence>
<evidence type="ECO:0000313" key="2">
    <source>
        <dbReference type="Proteomes" id="UP000019275"/>
    </source>
</evidence>
<comment type="caution">
    <text evidence="1">The sequence shown here is derived from an EMBL/GenBank/DDBJ whole genome shotgun (WGS) entry which is preliminary data.</text>
</comment>
<gene>
    <name evidence="1" type="ORF">KLA_14413</name>
</gene>
<dbReference type="NCBIfam" id="TIGR01200">
    <property type="entry name" value="GLPGLI"/>
    <property type="match status" value="1"/>
</dbReference>
<sequence length="227" mass="25786">MQKIVLLIIFFISVVIYSQNSTIKYTVSTNKALGDNSKDNTLNDVNNALLNTTLDFQLTFSTKESFYELDELLDDGINSKIASIFFGASKKYYTNVNTKEFLLQALAYGDLYLVSLEKPNWVLKKENKKIGKYTCYKAVTEYTVVNSKGNFIKKVTAWYTPQIKGSFGPRGYFGLPGTILELQDDKILISATEINLLSKKKNEIKKPIKGKKISKKEYDNLNPPLRN</sequence>
<name>A0ABN0RKR8_9FLAO</name>
<accession>A0ABN0RKR8</accession>